<accession>A0A699ZHE1</accession>
<dbReference type="PANTHER" id="PTHR13261:SF0">
    <property type="entry name" value="BRCA2 AND CDKN1A-INTERACTING PROTEIN"/>
    <property type="match status" value="1"/>
</dbReference>
<dbReference type="GO" id="GO:0005634">
    <property type="term" value="C:nucleus"/>
    <property type="evidence" value="ECO:0007669"/>
    <property type="project" value="TreeGrafter"/>
</dbReference>
<name>A0A699ZHE1_HAELA</name>
<dbReference type="Proteomes" id="UP000485058">
    <property type="component" value="Unassembled WGS sequence"/>
</dbReference>
<evidence type="ECO:0000256" key="2">
    <source>
        <dbReference type="SAM" id="MobiDB-lite"/>
    </source>
</evidence>
<evidence type="ECO:0000313" key="4">
    <source>
        <dbReference type="Proteomes" id="UP000485058"/>
    </source>
</evidence>
<dbReference type="PANTHER" id="PTHR13261">
    <property type="entry name" value="BRCA2 AND CDKN1A INTERACTING PROTEIN"/>
    <property type="match status" value="1"/>
</dbReference>
<comment type="caution">
    <text evidence="3">The sequence shown here is derived from an EMBL/GenBank/DDBJ whole genome shotgun (WGS) entry which is preliminary data.</text>
</comment>
<organism evidence="3 4">
    <name type="scientific">Haematococcus lacustris</name>
    <name type="common">Green alga</name>
    <name type="synonym">Haematococcus pluvialis</name>
    <dbReference type="NCBI Taxonomy" id="44745"/>
    <lineage>
        <taxon>Eukaryota</taxon>
        <taxon>Viridiplantae</taxon>
        <taxon>Chlorophyta</taxon>
        <taxon>core chlorophytes</taxon>
        <taxon>Chlorophyceae</taxon>
        <taxon>CS clade</taxon>
        <taxon>Chlamydomonadales</taxon>
        <taxon>Haematococcaceae</taxon>
        <taxon>Haematococcus</taxon>
    </lineage>
</organism>
<protein>
    <recommendedName>
        <fullName evidence="5">Protein BCCIP homolog</fullName>
    </recommendedName>
</protein>
<gene>
    <name evidence="3" type="ORF">HaLaN_19543</name>
</gene>
<sequence length="209" mass="22534">MAPKRKLEANEFQFFGPEEKDFLGLKTLLSSYLNGEQYDSTGLVDAIISEGDVGSVVKTDEDDDPIAVMAVLNTIQYKDVAFMQQLRQFMLGNASAYSQQLAQSLDGPGTGLLINERLLNSPPSLAPPLLQFLLNEIKSRAAQDDEDAKNFQYQRLLLMTRIFVDSSVGGVPVLRSSGAPAPSAAGVTKHAKPGSSASRSVPQTAQVSQ</sequence>
<feature type="region of interest" description="Disordered" evidence="2">
    <location>
        <begin position="175"/>
        <end position="209"/>
    </location>
</feature>
<dbReference type="EMBL" id="BLLF01001975">
    <property type="protein sequence ID" value="GFH22127.1"/>
    <property type="molecule type" value="Genomic_DNA"/>
</dbReference>
<dbReference type="Pfam" id="PF13862">
    <property type="entry name" value="BCCIP"/>
    <property type="match status" value="1"/>
</dbReference>
<dbReference type="InterPro" id="IPR025602">
    <property type="entry name" value="BCP1_family"/>
</dbReference>
<reference evidence="3 4" key="1">
    <citation type="submission" date="2020-02" db="EMBL/GenBank/DDBJ databases">
        <title>Draft genome sequence of Haematococcus lacustris strain NIES-144.</title>
        <authorList>
            <person name="Morimoto D."/>
            <person name="Nakagawa S."/>
            <person name="Yoshida T."/>
            <person name="Sawayama S."/>
        </authorList>
    </citation>
    <scope>NUCLEOTIDE SEQUENCE [LARGE SCALE GENOMIC DNA]</scope>
    <source>
        <strain evidence="3 4">NIES-144</strain>
    </source>
</reference>
<keyword evidence="4" id="KW-1185">Reference proteome</keyword>
<evidence type="ECO:0000256" key="1">
    <source>
        <dbReference type="ARBA" id="ARBA00006781"/>
    </source>
</evidence>
<proteinExistence type="inferred from homology"/>
<comment type="similarity">
    <text evidence="1">Belongs to the BCP1 family.</text>
</comment>
<dbReference type="AlphaFoldDB" id="A0A699ZHE1"/>
<evidence type="ECO:0000313" key="3">
    <source>
        <dbReference type="EMBL" id="GFH22127.1"/>
    </source>
</evidence>
<feature type="compositionally biased region" description="Low complexity" evidence="2">
    <location>
        <begin position="176"/>
        <end position="186"/>
    </location>
</feature>
<evidence type="ECO:0008006" key="5">
    <source>
        <dbReference type="Google" id="ProtNLM"/>
    </source>
</evidence>
<feature type="compositionally biased region" description="Polar residues" evidence="2">
    <location>
        <begin position="195"/>
        <end position="209"/>
    </location>
</feature>